<dbReference type="NCBIfam" id="NF004394">
    <property type="entry name" value="PRK05751.1-5"/>
    <property type="match status" value="1"/>
</dbReference>
<dbReference type="PANTHER" id="PTHR36918">
    <property type="match status" value="1"/>
</dbReference>
<dbReference type="Gene3D" id="3.40.30.10">
    <property type="entry name" value="Glutaredoxin"/>
    <property type="match status" value="1"/>
</dbReference>
<dbReference type="PRINTS" id="PR01594">
    <property type="entry name" value="SECBCHAPRONE"/>
</dbReference>
<dbReference type="SUPFAM" id="SSF54611">
    <property type="entry name" value="SecB-like"/>
    <property type="match status" value="1"/>
</dbReference>
<organism evidence="3 4">
    <name type="scientific">Linnemannia gamsii</name>
    <dbReference type="NCBI Taxonomy" id="64522"/>
    <lineage>
        <taxon>Eukaryota</taxon>
        <taxon>Fungi</taxon>
        <taxon>Fungi incertae sedis</taxon>
        <taxon>Mucoromycota</taxon>
        <taxon>Mortierellomycotina</taxon>
        <taxon>Mortierellomycetes</taxon>
        <taxon>Mortierellales</taxon>
        <taxon>Mortierellaceae</taxon>
        <taxon>Linnemannia</taxon>
    </lineage>
</organism>
<dbReference type="PANTHER" id="PTHR36918:SF1">
    <property type="entry name" value="PROTEIN-EXPORT PROTEIN SECB"/>
    <property type="match status" value="1"/>
</dbReference>
<name>A0A9P6RLL4_9FUNG</name>
<dbReference type="OrthoDB" id="418495at2759"/>
<dbReference type="Proteomes" id="UP000823405">
    <property type="component" value="Unassembled WGS sequence"/>
</dbReference>
<feature type="region of interest" description="Disordered" evidence="1">
    <location>
        <begin position="200"/>
        <end position="236"/>
    </location>
</feature>
<dbReference type="EMBL" id="JAAAIN010000012">
    <property type="protein sequence ID" value="KAG0323045.1"/>
    <property type="molecule type" value="Genomic_DNA"/>
</dbReference>
<dbReference type="Pfam" id="PF00462">
    <property type="entry name" value="Glutaredoxin"/>
    <property type="match status" value="1"/>
</dbReference>
<dbReference type="SUPFAM" id="SSF52833">
    <property type="entry name" value="Thioredoxin-like"/>
    <property type="match status" value="1"/>
</dbReference>
<evidence type="ECO:0000256" key="1">
    <source>
        <dbReference type="SAM" id="MobiDB-lite"/>
    </source>
</evidence>
<gene>
    <name evidence="3" type="ORF">BGZ97_001022</name>
</gene>
<dbReference type="AlphaFoldDB" id="A0A9P6RLL4"/>
<dbReference type="HAMAP" id="MF_00821">
    <property type="entry name" value="SecB"/>
    <property type="match status" value="1"/>
</dbReference>
<reference evidence="3" key="1">
    <citation type="journal article" date="2020" name="Fungal Divers.">
        <title>Resolving the Mortierellaceae phylogeny through synthesis of multi-gene phylogenetics and phylogenomics.</title>
        <authorList>
            <person name="Vandepol N."/>
            <person name="Liber J."/>
            <person name="Desiro A."/>
            <person name="Na H."/>
            <person name="Kennedy M."/>
            <person name="Barry K."/>
            <person name="Grigoriev I.V."/>
            <person name="Miller A.N."/>
            <person name="O'Donnell K."/>
            <person name="Stajich J.E."/>
            <person name="Bonito G."/>
        </authorList>
    </citation>
    <scope>NUCLEOTIDE SEQUENCE</scope>
    <source>
        <strain evidence="3">NVP60</strain>
    </source>
</reference>
<dbReference type="GO" id="GO:0015031">
    <property type="term" value="P:protein transport"/>
    <property type="evidence" value="ECO:0007669"/>
    <property type="project" value="InterPro"/>
</dbReference>
<evidence type="ECO:0000259" key="2">
    <source>
        <dbReference type="Pfam" id="PF00462"/>
    </source>
</evidence>
<dbReference type="InterPro" id="IPR036249">
    <property type="entry name" value="Thioredoxin-like_sf"/>
</dbReference>
<evidence type="ECO:0000313" key="3">
    <source>
        <dbReference type="EMBL" id="KAG0323045.1"/>
    </source>
</evidence>
<sequence>MAERLLKARGVEHIEKIAIDKDPAQRDEMIQRTGLRTVPQIFIDGTHIGGYDKLAALDRNGDLVSLLTRLYLKDLSLEQPNSPAILSELEKQAPTIEIEVSLKAEKISEEIYESVVSTVVTAKLKDKVVLLIEAKQAGLFEVRNIKEEQMDPLLHIACPSIVFPYLRANLADAVTRAGFPPIHLAEINFQSLYEHRLAQQAEAKKEAPAQKPKAVDNNSANLTFANHFKRPPLPRA</sequence>
<feature type="compositionally biased region" description="Basic residues" evidence="1">
    <location>
        <begin position="227"/>
        <end position="236"/>
    </location>
</feature>
<dbReference type="GO" id="GO:0051262">
    <property type="term" value="P:protein tetramerization"/>
    <property type="evidence" value="ECO:0007669"/>
    <property type="project" value="InterPro"/>
</dbReference>
<dbReference type="GO" id="GO:0051082">
    <property type="term" value="F:unfolded protein binding"/>
    <property type="evidence" value="ECO:0007669"/>
    <property type="project" value="InterPro"/>
</dbReference>
<proteinExistence type="inferred from homology"/>
<protein>
    <recommendedName>
        <fullName evidence="2">Glutaredoxin domain-containing protein</fullName>
    </recommendedName>
</protein>
<evidence type="ECO:0000313" key="4">
    <source>
        <dbReference type="Proteomes" id="UP000823405"/>
    </source>
</evidence>
<dbReference type="InterPro" id="IPR035958">
    <property type="entry name" value="SecB-like_sf"/>
</dbReference>
<dbReference type="InterPro" id="IPR002109">
    <property type="entry name" value="Glutaredoxin"/>
</dbReference>
<dbReference type="GO" id="GO:0016491">
    <property type="term" value="F:oxidoreductase activity"/>
    <property type="evidence" value="ECO:0007669"/>
    <property type="project" value="UniProtKB-ARBA"/>
</dbReference>
<feature type="domain" description="Glutaredoxin" evidence="2">
    <location>
        <begin position="1"/>
        <end position="48"/>
    </location>
</feature>
<dbReference type="Gene3D" id="3.10.420.10">
    <property type="entry name" value="SecB-like"/>
    <property type="match status" value="1"/>
</dbReference>
<dbReference type="NCBIfam" id="TIGR00809">
    <property type="entry name" value="secB"/>
    <property type="match status" value="1"/>
</dbReference>
<dbReference type="PROSITE" id="PS51354">
    <property type="entry name" value="GLUTAREDOXIN_2"/>
    <property type="match status" value="1"/>
</dbReference>
<dbReference type="InterPro" id="IPR003708">
    <property type="entry name" value="SecB"/>
</dbReference>
<accession>A0A9P6RLL4</accession>
<comment type="caution">
    <text evidence="3">The sequence shown here is derived from an EMBL/GenBank/DDBJ whole genome shotgun (WGS) entry which is preliminary data.</text>
</comment>
<dbReference type="Pfam" id="PF02556">
    <property type="entry name" value="SecB"/>
    <property type="match status" value="1"/>
</dbReference>
<keyword evidence="4" id="KW-1185">Reference proteome</keyword>